<feature type="binding site" evidence="5">
    <location>
        <begin position="219"/>
        <end position="222"/>
    </location>
    <ligand>
        <name>pyridoxal 5'-phosphate</name>
        <dbReference type="ChEBI" id="CHEBI:597326"/>
    </ligand>
</feature>
<dbReference type="OrthoDB" id="9807885at2"/>
<accession>A0A1I5P191</accession>
<dbReference type="Pfam" id="PF00202">
    <property type="entry name" value="Aminotran_3"/>
    <property type="match status" value="1"/>
</dbReference>
<keyword evidence="2 5" id="KW-0028">Amino-acid biosynthesis</keyword>
<dbReference type="PANTHER" id="PTHR11986:SF79">
    <property type="entry name" value="ACETYLORNITHINE AMINOTRANSFERASE, MITOCHONDRIAL"/>
    <property type="match status" value="1"/>
</dbReference>
<feature type="binding site" evidence="5">
    <location>
        <begin position="101"/>
        <end position="102"/>
    </location>
    <ligand>
        <name>pyridoxal 5'-phosphate</name>
        <dbReference type="ChEBI" id="CHEBI:597326"/>
    </ligand>
</feature>
<feature type="binding site" evidence="5">
    <location>
        <position position="134"/>
    </location>
    <ligand>
        <name>pyridoxal 5'-phosphate</name>
        <dbReference type="ChEBI" id="CHEBI:597326"/>
    </ligand>
</feature>
<name>A0A1I5P191_9BACI</name>
<dbReference type="PANTHER" id="PTHR11986">
    <property type="entry name" value="AMINOTRANSFERASE CLASS III"/>
    <property type="match status" value="1"/>
</dbReference>
<dbReference type="GO" id="GO:0005737">
    <property type="term" value="C:cytoplasm"/>
    <property type="evidence" value="ECO:0007669"/>
    <property type="project" value="UniProtKB-SubCell"/>
</dbReference>
<dbReference type="EC" id="2.6.1.11" evidence="5"/>
<comment type="similarity">
    <text evidence="5">Belongs to the class-III pyridoxal-phosphate-dependent aminotransferase family. ArgD subfamily.</text>
</comment>
<dbReference type="CDD" id="cd00610">
    <property type="entry name" value="OAT_like"/>
    <property type="match status" value="1"/>
</dbReference>
<dbReference type="GO" id="GO:0030170">
    <property type="term" value="F:pyridoxal phosphate binding"/>
    <property type="evidence" value="ECO:0007669"/>
    <property type="project" value="InterPro"/>
</dbReference>
<dbReference type="Gene3D" id="3.40.640.10">
    <property type="entry name" value="Type I PLP-dependent aspartate aminotransferase-like (Major domain)"/>
    <property type="match status" value="1"/>
</dbReference>
<dbReference type="Proteomes" id="UP000321547">
    <property type="component" value="Unassembled WGS sequence"/>
</dbReference>
<dbReference type="EMBL" id="BJWI01000011">
    <property type="protein sequence ID" value="GEM01537.1"/>
    <property type="molecule type" value="Genomic_DNA"/>
</dbReference>
<keyword evidence="5" id="KW-0055">Arginine biosynthesis</keyword>
<dbReference type="NCBIfam" id="NF002325">
    <property type="entry name" value="PRK01278.1"/>
    <property type="match status" value="1"/>
</dbReference>
<evidence type="ECO:0000256" key="5">
    <source>
        <dbReference type="HAMAP-Rule" id="MF_01107"/>
    </source>
</evidence>
<dbReference type="InterPro" id="IPR015424">
    <property type="entry name" value="PyrdxlP-dep_Trfase"/>
</dbReference>
<keyword evidence="4 5" id="KW-0663">Pyridoxal phosphate</keyword>
<feature type="modified residue" description="N6-(pyridoxal phosphate)lysine" evidence="5">
    <location>
        <position position="248"/>
    </location>
</feature>
<proteinExistence type="inferred from homology"/>
<organism evidence="7 8">
    <name type="scientific">Halolactibacillus halophilus</name>
    <dbReference type="NCBI Taxonomy" id="306540"/>
    <lineage>
        <taxon>Bacteria</taxon>
        <taxon>Bacillati</taxon>
        <taxon>Bacillota</taxon>
        <taxon>Bacilli</taxon>
        <taxon>Bacillales</taxon>
        <taxon>Bacillaceae</taxon>
        <taxon>Halolactibacillus</taxon>
    </lineage>
</organism>
<evidence type="ECO:0000313" key="7">
    <source>
        <dbReference type="EMBL" id="SFP27824.1"/>
    </source>
</evidence>
<feature type="binding site" evidence="5">
    <location>
        <position position="137"/>
    </location>
    <ligand>
        <name>N(2)-acetyl-L-ornithine</name>
        <dbReference type="ChEBI" id="CHEBI:57805"/>
    </ligand>
</feature>
<dbReference type="NCBIfam" id="TIGR00707">
    <property type="entry name" value="argD"/>
    <property type="match status" value="1"/>
</dbReference>
<dbReference type="GO" id="GO:0042802">
    <property type="term" value="F:identical protein binding"/>
    <property type="evidence" value="ECO:0007669"/>
    <property type="project" value="TreeGrafter"/>
</dbReference>
<dbReference type="AlphaFoldDB" id="A0A1I5P191"/>
<evidence type="ECO:0000256" key="2">
    <source>
        <dbReference type="ARBA" id="ARBA00022605"/>
    </source>
</evidence>
<reference evidence="7 8" key="1">
    <citation type="submission" date="2016-10" db="EMBL/GenBank/DDBJ databases">
        <authorList>
            <person name="de Groot N.N."/>
        </authorList>
    </citation>
    <scope>NUCLEOTIDE SEQUENCE [LARGE SCALE GENOMIC DNA]</scope>
    <source>
        <strain evidence="7 8">DSM 17073</strain>
    </source>
</reference>
<keyword evidence="1 5" id="KW-0032">Aminotransferase</keyword>
<feature type="binding site" evidence="5">
    <location>
        <position position="276"/>
    </location>
    <ligand>
        <name>N(2)-acetyl-L-ornithine</name>
        <dbReference type="ChEBI" id="CHEBI:57805"/>
    </ligand>
</feature>
<evidence type="ECO:0000256" key="3">
    <source>
        <dbReference type="ARBA" id="ARBA00022679"/>
    </source>
</evidence>
<evidence type="ECO:0000313" key="8">
    <source>
        <dbReference type="Proteomes" id="UP000242243"/>
    </source>
</evidence>
<reference evidence="6 9" key="2">
    <citation type="submission" date="2019-07" db="EMBL/GenBank/DDBJ databases">
        <title>Whole genome shotgun sequence of Halolactibacillus halophilus NBRC 100868.</title>
        <authorList>
            <person name="Hosoyama A."/>
            <person name="Uohara A."/>
            <person name="Ohji S."/>
            <person name="Ichikawa N."/>
        </authorList>
    </citation>
    <scope>NUCLEOTIDE SEQUENCE [LARGE SCALE GENOMIC DNA]</scope>
    <source>
        <strain evidence="6 9">NBRC 100868</strain>
    </source>
</reference>
<comment type="catalytic activity">
    <reaction evidence="5">
        <text>N(2)-acetyl-L-ornithine + 2-oxoglutarate = N-acetyl-L-glutamate 5-semialdehyde + L-glutamate</text>
        <dbReference type="Rhea" id="RHEA:18049"/>
        <dbReference type="ChEBI" id="CHEBI:16810"/>
        <dbReference type="ChEBI" id="CHEBI:29123"/>
        <dbReference type="ChEBI" id="CHEBI:29985"/>
        <dbReference type="ChEBI" id="CHEBI:57805"/>
        <dbReference type="EC" id="2.6.1.11"/>
    </reaction>
</comment>
<dbReference type="Gene3D" id="3.90.1150.10">
    <property type="entry name" value="Aspartate Aminotransferase, domain 1"/>
    <property type="match status" value="1"/>
</dbReference>
<keyword evidence="5" id="KW-0963">Cytoplasm</keyword>
<keyword evidence="3 5" id="KW-0808">Transferase</keyword>
<feature type="binding site" evidence="5">
    <location>
        <position position="277"/>
    </location>
    <ligand>
        <name>pyridoxal 5'-phosphate</name>
        <dbReference type="ChEBI" id="CHEBI:597326"/>
    </ligand>
</feature>
<dbReference type="STRING" id="306540.SAMN05421839_11227"/>
<evidence type="ECO:0000256" key="4">
    <source>
        <dbReference type="ARBA" id="ARBA00022898"/>
    </source>
</evidence>
<comment type="subunit">
    <text evidence="5">Homodimer.</text>
</comment>
<dbReference type="FunFam" id="3.40.640.10:FF:000004">
    <property type="entry name" value="Acetylornithine aminotransferase"/>
    <property type="match status" value="1"/>
</dbReference>
<dbReference type="PROSITE" id="PS00600">
    <property type="entry name" value="AA_TRANSFER_CLASS_3"/>
    <property type="match status" value="1"/>
</dbReference>
<protein>
    <recommendedName>
        <fullName evidence="5">Acetylornithine aminotransferase</fullName>
        <shortName evidence="5">ACOAT</shortName>
        <ecNumber evidence="5">2.6.1.11</ecNumber>
    </recommendedName>
</protein>
<dbReference type="InterPro" id="IPR015422">
    <property type="entry name" value="PyrdxlP-dep_Trfase_small"/>
</dbReference>
<comment type="cofactor">
    <cofactor evidence="5">
        <name>pyridoxal 5'-phosphate</name>
        <dbReference type="ChEBI" id="CHEBI:597326"/>
    </cofactor>
    <text evidence="5">Binds 1 pyridoxal phosphate per subunit.</text>
</comment>
<comment type="miscellaneous">
    <text evidence="5">May also have succinyldiaminopimelate aminotransferase activity, thus carrying out the corresponding step in lysine biosynthesis.</text>
</comment>
<dbReference type="SUPFAM" id="SSF53383">
    <property type="entry name" value="PLP-dependent transferases"/>
    <property type="match status" value="1"/>
</dbReference>
<dbReference type="PIRSF" id="PIRSF000521">
    <property type="entry name" value="Transaminase_4ab_Lys_Orn"/>
    <property type="match status" value="1"/>
</dbReference>
<dbReference type="InterPro" id="IPR004636">
    <property type="entry name" value="AcOrn/SuccOrn_fam"/>
</dbReference>
<gene>
    <name evidence="5 6" type="primary">argD</name>
    <name evidence="6" type="ORF">HHA03_10690</name>
    <name evidence="7" type="ORF">SAMN05421839_11227</name>
</gene>
<keyword evidence="9" id="KW-1185">Reference proteome</keyword>
<comment type="pathway">
    <text evidence="5">Amino-acid biosynthesis; L-arginine biosynthesis; N(2)-acetyl-L-ornithine from L-glutamate: step 4/4.</text>
</comment>
<dbReference type="InterPro" id="IPR050103">
    <property type="entry name" value="Class-III_PLP-dep_AT"/>
</dbReference>
<dbReference type="RefSeq" id="WP_089831401.1">
    <property type="nucleotide sequence ID" value="NZ_BJWI01000011.1"/>
</dbReference>
<dbReference type="InterPro" id="IPR049704">
    <property type="entry name" value="Aminotrans_3_PPA_site"/>
</dbReference>
<dbReference type="GO" id="GO:0006526">
    <property type="term" value="P:L-arginine biosynthetic process"/>
    <property type="evidence" value="ECO:0007669"/>
    <property type="project" value="UniProtKB-UniRule"/>
</dbReference>
<evidence type="ECO:0000313" key="9">
    <source>
        <dbReference type="Proteomes" id="UP000321547"/>
    </source>
</evidence>
<dbReference type="GO" id="GO:0003992">
    <property type="term" value="F:N2-acetyl-L-ornithine:2-oxoglutarate 5-aminotransferase activity"/>
    <property type="evidence" value="ECO:0007669"/>
    <property type="project" value="UniProtKB-UniRule"/>
</dbReference>
<sequence length="391" mass="42919">MSNTTTISPLMETYGRFPITLTYGEGSYVYDDAGIKYLDYTAGIATCNLGHRPPSVKQAVEHQLNNLWHVSNLYHIQPQEALAKLLTEHTVFDQVFFGNSGAEANEGAIKLARRYQQKIKATNRYEIVTFKQSFHGRTLATLKATGQEKIQDGFTPHMPGFRYLPYNDKKALDDLIHDETAAVMLELTQGEGGVIPAEAAWVQALVEKCQQAGVLIIVDEIQTGVGRTGTLYLYEQYSFEPDILTSAKGLASGFPIGALLAKTEVAKAFSKGTHGSTFGGNPLVTTAGLATLQAILEPGFLSEVTQKANNFVTELNKIKEASQKIKAVRGSGFLIGLELVEPAIDYVNKAREDMQTLFVMAGPNVMRILPPLTTTEEEMNKALRVIHDLFV</sequence>
<dbReference type="UniPathway" id="UPA00068">
    <property type="reaction ID" value="UER00109"/>
</dbReference>
<dbReference type="Proteomes" id="UP000242243">
    <property type="component" value="Unassembled WGS sequence"/>
</dbReference>
<evidence type="ECO:0000256" key="1">
    <source>
        <dbReference type="ARBA" id="ARBA00022576"/>
    </source>
</evidence>
<dbReference type="InterPro" id="IPR015421">
    <property type="entry name" value="PyrdxlP-dep_Trfase_major"/>
</dbReference>
<evidence type="ECO:0000313" key="6">
    <source>
        <dbReference type="EMBL" id="GEM01537.1"/>
    </source>
</evidence>
<dbReference type="InterPro" id="IPR005814">
    <property type="entry name" value="Aminotrans_3"/>
</dbReference>
<dbReference type="EMBL" id="FOXC01000012">
    <property type="protein sequence ID" value="SFP27824.1"/>
    <property type="molecule type" value="Genomic_DNA"/>
</dbReference>
<dbReference type="HAMAP" id="MF_01107">
    <property type="entry name" value="ArgD_aminotrans_3"/>
    <property type="match status" value="1"/>
</dbReference>
<comment type="subcellular location">
    <subcellularLocation>
        <location evidence="5">Cytoplasm</location>
    </subcellularLocation>
</comment>